<keyword evidence="4" id="KW-1185">Reference proteome</keyword>
<dbReference type="AlphaFoldDB" id="A0A9P7SNX4"/>
<name>A0A9P7SNX4_9HYPO</name>
<reference evidence="3 4" key="1">
    <citation type="journal article" date="2020" name="bioRxiv">
        <title>Whole genome comparisons of ergot fungi reveals the divergence and evolution of species within the genus Claviceps are the result of varying mechanisms driving genome evolution and host range expansion.</title>
        <authorList>
            <person name="Wyka S.A."/>
            <person name="Mondo S.J."/>
            <person name="Liu M."/>
            <person name="Dettman J."/>
            <person name="Nalam V."/>
            <person name="Broders K.D."/>
        </authorList>
    </citation>
    <scope>NUCLEOTIDE SEQUENCE</scope>
    <source>
        <strain evidence="3">CCC 1102</strain>
        <strain evidence="2 4">LM583</strain>
    </source>
</reference>
<evidence type="ECO:0000256" key="1">
    <source>
        <dbReference type="SAM" id="MobiDB-lite"/>
    </source>
</evidence>
<accession>A0A9P7SNX4</accession>
<sequence length="58" mass="6141">MSTTCHRLLTTVDHSNIEQAFGGTTGPDFSAAPSSKESGRTESPLILELGIISNHQQA</sequence>
<dbReference type="EMBL" id="SRPS01000219">
    <property type="protein sequence ID" value="KAG5962521.1"/>
    <property type="molecule type" value="Genomic_DNA"/>
</dbReference>
<comment type="caution">
    <text evidence="3">The sequence shown here is derived from an EMBL/GenBank/DDBJ whole genome shotgun (WGS) entry which is preliminary data.</text>
</comment>
<dbReference type="EMBL" id="SRPR01000455">
    <property type="protein sequence ID" value="KAG5953022.1"/>
    <property type="molecule type" value="Genomic_DNA"/>
</dbReference>
<evidence type="ECO:0000313" key="5">
    <source>
        <dbReference type="Proteomes" id="UP000784919"/>
    </source>
</evidence>
<feature type="region of interest" description="Disordered" evidence="1">
    <location>
        <begin position="18"/>
        <end position="44"/>
    </location>
</feature>
<protein>
    <submittedName>
        <fullName evidence="3">Uncharacterized protein</fullName>
    </submittedName>
</protein>
<organism evidence="3 5">
    <name type="scientific">Claviceps arundinis</name>
    <dbReference type="NCBI Taxonomy" id="1623583"/>
    <lineage>
        <taxon>Eukaryota</taxon>
        <taxon>Fungi</taxon>
        <taxon>Dikarya</taxon>
        <taxon>Ascomycota</taxon>
        <taxon>Pezizomycotina</taxon>
        <taxon>Sordariomycetes</taxon>
        <taxon>Hypocreomycetidae</taxon>
        <taxon>Hypocreales</taxon>
        <taxon>Clavicipitaceae</taxon>
        <taxon>Claviceps</taxon>
    </lineage>
</organism>
<evidence type="ECO:0000313" key="2">
    <source>
        <dbReference type="EMBL" id="KAG5953022.1"/>
    </source>
</evidence>
<gene>
    <name evidence="3" type="ORF">E4U56_003308</name>
    <name evidence="2" type="ORF">E4U57_005696</name>
</gene>
<evidence type="ECO:0000313" key="3">
    <source>
        <dbReference type="EMBL" id="KAG5962521.1"/>
    </source>
</evidence>
<dbReference type="Proteomes" id="UP000742024">
    <property type="component" value="Unassembled WGS sequence"/>
</dbReference>
<evidence type="ECO:0000313" key="4">
    <source>
        <dbReference type="Proteomes" id="UP000742024"/>
    </source>
</evidence>
<proteinExistence type="predicted"/>
<dbReference type="Proteomes" id="UP000784919">
    <property type="component" value="Unassembled WGS sequence"/>
</dbReference>